<keyword evidence="1" id="KW-1133">Transmembrane helix</keyword>
<name>A0A1B7WV54_APHFL</name>
<sequence length="62" mass="7151">MKRQESPRLQAGEYVNGLRSPGDDCSQNLKNTEFLNYLIFIQLLGDFIFLLFPELSEKISNV</sequence>
<feature type="transmembrane region" description="Helical" evidence="1">
    <location>
        <begin position="34"/>
        <end position="52"/>
    </location>
</feature>
<evidence type="ECO:0000313" key="3">
    <source>
        <dbReference type="Proteomes" id="UP000092093"/>
    </source>
</evidence>
<dbReference type="EMBL" id="LJOW01000162">
    <property type="protein sequence ID" value="OBQ41016.1"/>
    <property type="molecule type" value="Genomic_DNA"/>
</dbReference>
<organism evidence="2 3">
    <name type="scientific">Aphanizomenon flos-aquae WA102</name>
    <dbReference type="NCBI Taxonomy" id="1710896"/>
    <lineage>
        <taxon>Bacteria</taxon>
        <taxon>Bacillati</taxon>
        <taxon>Cyanobacteriota</taxon>
        <taxon>Cyanophyceae</taxon>
        <taxon>Nostocales</taxon>
        <taxon>Aphanizomenonaceae</taxon>
        <taxon>Aphanizomenon</taxon>
    </lineage>
</organism>
<accession>A0A1B7WV54</accession>
<evidence type="ECO:0000256" key="1">
    <source>
        <dbReference type="SAM" id="Phobius"/>
    </source>
</evidence>
<protein>
    <submittedName>
        <fullName evidence="2">Uncharacterized protein</fullName>
    </submittedName>
</protein>
<keyword evidence="1" id="KW-0472">Membrane</keyword>
<gene>
    <name evidence="2" type="ORF">AN484_21870</name>
</gene>
<dbReference type="AlphaFoldDB" id="A0A1B7WV54"/>
<comment type="caution">
    <text evidence="2">The sequence shown here is derived from an EMBL/GenBank/DDBJ whole genome shotgun (WGS) entry which is preliminary data.</text>
</comment>
<evidence type="ECO:0000313" key="2">
    <source>
        <dbReference type="EMBL" id="OBQ41016.1"/>
    </source>
</evidence>
<keyword evidence="1" id="KW-0812">Transmembrane</keyword>
<proteinExistence type="predicted"/>
<dbReference type="Proteomes" id="UP000092093">
    <property type="component" value="Unassembled WGS sequence"/>
</dbReference>
<reference evidence="2 3" key="1">
    <citation type="submission" date="2015-09" db="EMBL/GenBank/DDBJ databases">
        <title>Aphanizomenon flos-aquae WA102.</title>
        <authorList>
            <person name="Driscoll C."/>
        </authorList>
    </citation>
    <scope>NUCLEOTIDE SEQUENCE [LARGE SCALE GENOMIC DNA]</scope>
    <source>
        <strain evidence="2">WA102</strain>
    </source>
</reference>